<keyword evidence="1" id="KW-0479">Metal-binding</keyword>
<keyword evidence="3" id="KW-0863">Zinc-finger</keyword>
<name>A0ABN8YHE0_RANTA</name>
<accession>A0ABN8YHE0</accession>
<gene>
    <name evidence="7" type="ORF">MRATA1EN1_LOCUS9942</name>
</gene>
<protein>
    <submittedName>
        <fullName evidence="7">Uncharacterized protein</fullName>
    </submittedName>
</protein>
<keyword evidence="5" id="KW-0539">Nucleus</keyword>
<dbReference type="Proteomes" id="UP001176941">
    <property type="component" value="Chromosome 20"/>
</dbReference>
<feature type="region of interest" description="Disordered" evidence="6">
    <location>
        <begin position="1"/>
        <end position="20"/>
    </location>
</feature>
<evidence type="ECO:0000256" key="3">
    <source>
        <dbReference type="ARBA" id="ARBA00022771"/>
    </source>
</evidence>
<evidence type="ECO:0000313" key="7">
    <source>
        <dbReference type="EMBL" id="CAI9160980.1"/>
    </source>
</evidence>
<reference evidence="7" key="1">
    <citation type="submission" date="2023-04" db="EMBL/GenBank/DDBJ databases">
        <authorList>
            <consortium name="ELIXIR-Norway"/>
        </authorList>
    </citation>
    <scope>NUCLEOTIDE SEQUENCE [LARGE SCALE GENOMIC DNA]</scope>
</reference>
<evidence type="ECO:0000256" key="1">
    <source>
        <dbReference type="ARBA" id="ARBA00022723"/>
    </source>
</evidence>
<evidence type="ECO:0000256" key="4">
    <source>
        <dbReference type="ARBA" id="ARBA00022833"/>
    </source>
</evidence>
<dbReference type="EMBL" id="OX459956">
    <property type="protein sequence ID" value="CAI9160980.1"/>
    <property type="molecule type" value="Genomic_DNA"/>
</dbReference>
<evidence type="ECO:0000256" key="2">
    <source>
        <dbReference type="ARBA" id="ARBA00022737"/>
    </source>
</evidence>
<dbReference type="InterPro" id="IPR050826">
    <property type="entry name" value="Krueppel_C2H2_ZnFinger"/>
</dbReference>
<dbReference type="PANTHER" id="PTHR24377">
    <property type="entry name" value="IP01015P-RELATED"/>
    <property type="match status" value="1"/>
</dbReference>
<keyword evidence="4" id="KW-0862">Zinc</keyword>
<organism evidence="7 8">
    <name type="scientific">Rangifer tarandus platyrhynchus</name>
    <name type="common">Svalbard reindeer</name>
    <dbReference type="NCBI Taxonomy" id="3082113"/>
    <lineage>
        <taxon>Eukaryota</taxon>
        <taxon>Metazoa</taxon>
        <taxon>Chordata</taxon>
        <taxon>Craniata</taxon>
        <taxon>Vertebrata</taxon>
        <taxon>Euteleostomi</taxon>
        <taxon>Mammalia</taxon>
        <taxon>Eutheria</taxon>
        <taxon>Laurasiatheria</taxon>
        <taxon>Artiodactyla</taxon>
        <taxon>Ruminantia</taxon>
        <taxon>Pecora</taxon>
        <taxon>Cervidae</taxon>
        <taxon>Odocoileinae</taxon>
        <taxon>Rangifer</taxon>
    </lineage>
</organism>
<evidence type="ECO:0000313" key="8">
    <source>
        <dbReference type="Proteomes" id="UP001176941"/>
    </source>
</evidence>
<sequence>MCSNMGKALSKSANSNNHKNIYREVRRFSCSETGHNVDHDSSLMKHQGPQSSDNDFKSNKYMNIFYQRLHLSLYKSVHIGKNTYDCGVYGKVLNQSLKLIQQ</sequence>
<evidence type="ECO:0000256" key="5">
    <source>
        <dbReference type="ARBA" id="ARBA00023242"/>
    </source>
</evidence>
<dbReference type="Gene3D" id="3.30.160.60">
    <property type="entry name" value="Classic Zinc Finger"/>
    <property type="match status" value="1"/>
</dbReference>
<evidence type="ECO:0000256" key="6">
    <source>
        <dbReference type="SAM" id="MobiDB-lite"/>
    </source>
</evidence>
<keyword evidence="2" id="KW-0677">Repeat</keyword>
<keyword evidence="8" id="KW-1185">Reference proteome</keyword>
<proteinExistence type="predicted"/>